<dbReference type="RefSeq" id="WP_285974085.1">
    <property type="nucleotide sequence ID" value="NZ_CP127294.1"/>
</dbReference>
<dbReference type="KEGG" id="acab:QRX50_23665"/>
<feature type="domain" description="Amidohydrolase-related" evidence="3">
    <location>
        <begin position="10"/>
        <end position="113"/>
    </location>
</feature>
<dbReference type="EMBL" id="CP127294">
    <property type="protein sequence ID" value="WIX83536.1"/>
    <property type="molecule type" value="Genomic_DNA"/>
</dbReference>
<sequence length="154" mass="16058">MAAEGRREAARASPAFVAHCPSTSLLGGQGWMAHGVIPDLAAAGTELVLGTDAAAISRFLDLVRVMYLAAVCHKDARRDHSLMPVTSVFEMATVNAAKALRAADRLGSAEAGKPRTSRCSPCAAWLTGRSGSATRSPTSPTSSTRAAAPTRRPW</sequence>
<evidence type="ECO:0000313" key="5">
    <source>
        <dbReference type="Proteomes" id="UP001236014"/>
    </source>
</evidence>
<keyword evidence="5" id="KW-1185">Reference proteome</keyword>
<dbReference type="Pfam" id="PF01979">
    <property type="entry name" value="Amidohydro_1"/>
    <property type="match status" value="1"/>
</dbReference>
<dbReference type="Proteomes" id="UP001236014">
    <property type="component" value="Chromosome"/>
</dbReference>
<protein>
    <submittedName>
        <fullName evidence="4">Amidohydrolase family protein</fullName>
    </submittedName>
</protein>
<gene>
    <name evidence="4" type="ORF">QRX50_23665</name>
</gene>
<dbReference type="PANTHER" id="PTHR43794">
    <property type="entry name" value="AMINOHYDROLASE SSNA-RELATED"/>
    <property type="match status" value="1"/>
</dbReference>
<accession>A0A9Y2IQG1</accession>
<name>A0A9Y2IQG1_9PSEU</name>
<evidence type="ECO:0000256" key="2">
    <source>
        <dbReference type="SAM" id="MobiDB-lite"/>
    </source>
</evidence>
<evidence type="ECO:0000259" key="3">
    <source>
        <dbReference type="Pfam" id="PF01979"/>
    </source>
</evidence>
<dbReference type="AlphaFoldDB" id="A0A9Y2IQG1"/>
<reference evidence="4 5" key="1">
    <citation type="submission" date="2023-06" db="EMBL/GenBank/DDBJ databases">
        <authorList>
            <person name="Oyuntsetseg B."/>
            <person name="Kim S.B."/>
        </authorList>
    </citation>
    <scope>NUCLEOTIDE SEQUENCE [LARGE SCALE GENOMIC DNA]</scope>
    <source>
        <strain evidence="4 5">2-15</strain>
    </source>
</reference>
<evidence type="ECO:0000256" key="1">
    <source>
        <dbReference type="ARBA" id="ARBA00022801"/>
    </source>
</evidence>
<dbReference type="Gene3D" id="3.20.20.140">
    <property type="entry name" value="Metal-dependent hydrolases"/>
    <property type="match status" value="1"/>
</dbReference>
<dbReference type="SUPFAM" id="SSF51556">
    <property type="entry name" value="Metallo-dependent hydrolases"/>
    <property type="match status" value="1"/>
</dbReference>
<evidence type="ECO:0000313" key="4">
    <source>
        <dbReference type="EMBL" id="WIX83536.1"/>
    </source>
</evidence>
<dbReference type="GO" id="GO:0016787">
    <property type="term" value="F:hydrolase activity"/>
    <property type="evidence" value="ECO:0007669"/>
    <property type="project" value="UniProtKB-KW"/>
</dbReference>
<dbReference type="PANTHER" id="PTHR43794:SF11">
    <property type="entry name" value="AMIDOHYDROLASE-RELATED DOMAIN-CONTAINING PROTEIN"/>
    <property type="match status" value="1"/>
</dbReference>
<dbReference type="InterPro" id="IPR050287">
    <property type="entry name" value="MTA/SAH_deaminase"/>
</dbReference>
<feature type="region of interest" description="Disordered" evidence="2">
    <location>
        <begin position="127"/>
        <end position="154"/>
    </location>
</feature>
<organism evidence="4 5">
    <name type="scientific">Amycolatopsis carbonis</name>
    <dbReference type="NCBI Taxonomy" id="715471"/>
    <lineage>
        <taxon>Bacteria</taxon>
        <taxon>Bacillati</taxon>
        <taxon>Actinomycetota</taxon>
        <taxon>Actinomycetes</taxon>
        <taxon>Pseudonocardiales</taxon>
        <taxon>Pseudonocardiaceae</taxon>
        <taxon>Amycolatopsis</taxon>
    </lineage>
</organism>
<proteinExistence type="predicted"/>
<keyword evidence="1" id="KW-0378">Hydrolase</keyword>
<dbReference type="InterPro" id="IPR006680">
    <property type="entry name" value="Amidohydro-rel"/>
</dbReference>
<dbReference type="InterPro" id="IPR032466">
    <property type="entry name" value="Metal_Hydrolase"/>
</dbReference>